<dbReference type="eggNOG" id="COG2120">
    <property type="taxonomic scope" value="Bacteria"/>
</dbReference>
<sequence length="284" mass="31543">MKLNNKNAEWFIPDGENIETALARTTHLAISAHQDDIEIMAYDGIVKCFGKDKKWFGAVVVTNGAGSARNGIYSDYTDEQMQKIRKVEQKKAAYVGEYSALALLDYTSAQVKSAGSREVIEELKAIIAQAGAEVIYTHNLADKHDTHLGVVTKVIHAIRELPKEQRPKKLYGCEVWRNLDWVLDSQKVVFDVAQHPNLSAALVGVFDSQIAGGKRYDLATSGRRLANATYAESHSVDQSDALSYAIDLTPLIEDDNISIVEFITNYIRGFEEDVAAKLRKVLQP</sequence>
<keyword evidence="2" id="KW-1185">Reference proteome</keyword>
<dbReference type="EMBL" id="AORV01000046">
    <property type="protein sequence ID" value="EMS70780.1"/>
    <property type="molecule type" value="Genomic_DNA"/>
</dbReference>
<gene>
    <name evidence="1" type="ORF">CTER_3452</name>
</gene>
<organism evidence="1 2">
    <name type="scientific">Ruminiclostridium cellobioparum subsp. termitidis CT1112</name>
    <dbReference type="NCBI Taxonomy" id="1195236"/>
    <lineage>
        <taxon>Bacteria</taxon>
        <taxon>Bacillati</taxon>
        <taxon>Bacillota</taxon>
        <taxon>Clostridia</taxon>
        <taxon>Eubacteriales</taxon>
        <taxon>Oscillospiraceae</taxon>
        <taxon>Ruminiclostridium</taxon>
    </lineage>
</organism>
<dbReference type="AlphaFoldDB" id="S0FGR7"/>
<name>S0FGR7_RUMCE</name>
<dbReference type="InterPro" id="IPR024078">
    <property type="entry name" value="LmbE-like_dom_sf"/>
</dbReference>
<dbReference type="RefSeq" id="WP_004627571.1">
    <property type="nucleotide sequence ID" value="NZ_AORV01000046.1"/>
</dbReference>
<dbReference type="SUPFAM" id="SSF102588">
    <property type="entry name" value="LmbE-like"/>
    <property type="match status" value="1"/>
</dbReference>
<reference evidence="1 2" key="1">
    <citation type="journal article" date="2013" name="Genome Announc.">
        <title>Draft Genome Sequence of the Cellulolytic, Mesophilic, Anaerobic Bacterium Clostridium termitidis Strain CT1112 (DSM 5398).</title>
        <authorList>
            <person name="Lal S."/>
            <person name="Ramachandran U."/>
            <person name="Zhang X."/>
            <person name="Munir R."/>
            <person name="Sparling R."/>
            <person name="Levin D.B."/>
        </authorList>
    </citation>
    <scope>NUCLEOTIDE SEQUENCE [LARGE SCALE GENOMIC DNA]</scope>
    <source>
        <strain evidence="1 2">CT1112</strain>
    </source>
</reference>
<dbReference type="STRING" id="1195236.CTER_3452"/>
<evidence type="ECO:0000313" key="2">
    <source>
        <dbReference type="Proteomes" id="UP000014155"/>
    </source>
</evidence>
<proteinExistence type="predicted"/>
<accession>S0FGR7</accession>
<dbReference type="Proteomes" id="UP000014155">
    <property type="component" value="Unassembled WGS sequence"/>
</dbReference>
<protein>
    <submittedName>
        <fullName evidence="1">GlcNAc-PI de-N-acetylase</fullName>
    </submittedName>
</protein>
<dbReference type="InterPro" id="IPR003737">
    <property type="entry name" value="GlcNAc_PI_deacetylase-related"/>
</dbReference>
<dbReference type="Gene3D" id="3.40.50.10320">
    <property type="entry name" value="LmbE-like"/>
    <property type="match status" value="1"/>
</dbReference>
<comment type="caution">
    <text evidence="1">The sequence shown here is derived from an EMBL/GenBank/DDBJ whole genome shotgun (WGS) entry which is preliminary data.</text>
</comment>
<evidence type="ECO:0000313" key="1">
    <source>
        <dbReference type="EMBL" id="EMS70780.1"/>
    </source>
</evidence>
<dbReference type="Pfam" id="PF02585">
    <property type="entry name" value="PIG-L"/>
    <property type="match status" value="1"/>
</dbReference>
<dbReference type="PATRIC" id="fig|1195236.3.peg.3673"/>